<dbReference type="RefSeq" id="WP_055038278.1">
    <property type="nucleotide sequence ID" value="NZ_AP014854.2"/>
</dbReference>
<dbReference type="PIRSF" id="PIRSF000887">
    <property type="entry name" value="Pesterase_MJ0037"/>
    <property type="match status" value="1"/>
</dbReference>
<dbReference type="GO" id="GO:0016787">
    <property type="term" value="F:hydrolase activity"/>
    <property type="evidence" value="ECO:0007669"/>
    <property type="project" value="InterPro"/>
</dbReference>
<reference evidence="2" key="1">
    <citation type="journal article" date="2015" name="Genome Announc.">
        <title>Complete Genome Sequence of the Bacteriochlorophyll b-Producing Photosynthetic Bacterium Blastochloris viridis.</title>
        <authorList>
            <person name="Tsukatani Y."/>
            <person name="Hirose Y."/>
            <person name="Harada J."/>
            <person name="Misawa N."/>
            <person name="Mori K."/>
            <person name="Inoue K."/>
            <person name="Tamiaki H."/>
        </authorList>
    </citation>
    <scope>NUCLEOTIDE SEQUENCE [LARGE SCALE GENOMIC DNA]</scope>
    <source>
        <strain evidence="2">DSM 133</strain>
    </source>
</reference>
<dbReference type="SUPFAM" id="SSF56300">
    <property type="entry name" value="Metallo-dependent phosphatases"/>
    <property type="match status" value="1"/>
</dbReference>
<dbReference type="InterPro" id="IPR029052">
    <property type="entry name" value="Metallo-depent_PP-like"/>
</dbReference>
<protein>
    <submittedName>
        <fullName evidence="2">ICC-like protein phosphoesterase</fullName>
    </submittedName>
</protein>
<evidence type="ECO:0000313" key="2">
    <source>
        <dbReference type="EMBL" id="BAR99303.1"/>
    </source>
</evidence>
<dbReference type="OrthoDB" id="9795838at2"/>
<dbReference type="EMBL" id="AP014854">
    <property type="protein sequence ID" value="BAR99303.1"/>
    <property type="molecule type" value="Genomic_DNA"/>
</dbReference>
<name>A0A182D2A6_BLAVI</name>
<dbReference type="PANTHER" id="PTHR39323">
    <property type="entry name" value="BLR1149 PROTEIN"/>
    <property type="match status" value="1"/>
</dbReference>
<feature type="domain" description="Calcineurin-like phosphoesterase" evidence="1">
    <location>
        <begin position="30"/>
        <end position="122"/>
    </location>
</feature>
<dbReference type="PANTHER" id="PTHR39323:SF1">
    <property type="entry name" value="BLR1149 PROTEIN"/>
    <property type="match status" value="1"/>
</dbReference>
<dbReference type="InterPro" id="IPR024173">
    <property type="entry name" value="Pesterase_MJ0037-like"/>
</dbReference>
<gene>
    <name evidence="2" type="ORF">BV133_1710</name>
</gene>
<sequence length="233" mass="24425">MSAAGSASFTVAGAELVADPLGGLWWPAERLLAVADLHFEKGSSFAARGRPLPPYDTIDTLAALARLIAHYRPAQVVALGDSFHDPYAYQRLTAQHRAAIAALQAGRRWVWIAGNHDPMPPARLGCAGIGGEVADELRLGPLSFRHQPTPGPAPGEIAGHLHPAAKLRGAGGSVRRRCFATCGARVVMPALGAYAGGLNVRDAAFAPLFPAGFAALMLGAKVYPVASDRLWPD</sequence>
<dbReference type="InterPro" id="IPR026336">
    <property type="entry name" value="PdeM-like"/>
</dbReference>
<dbReference type="PATRIC" id="fig|1079.6.peg.3118"/>
<dbReference type="InterPro" id="IPR004843">
    <property type="entry name" value="Calcineurin-like_PHP"/>
</dbReference>
<proteinExistence type="predicted"/>
<dbReference type="NCBIfam" id="TIGR04123">
    <property type="entry name" value="P_estr_lig_assc"/>
    <property type="match status" value="1"/>
</dbReference>
<dbReference type="Gene3D" id="3.60.21.10">
    <property type="match status" value="1"/>
</dbReference>
<evidence type="ECO:0000259" key="1">
    <source>
        <dbReference type="Pfam" id="PF00149"/>
    </source>
</evidence>
<accession>A0A182D2A6</accession>
<dbReference type="AlphaFoldDB" id="A0A182D2A6"/>
<dbReference type="KEGG" id="bvr:BVIR_2966"/>
<dbReference type="Pfam" id="PF00149">
    <property type="entry name" value="Metallophos"/>
    <property type="match status" value="1"/>
</dbReference>
<organism evidence="2">
    <name type="scientific">Blastochloris viridis</name>
    <name type="common">Rhodopseudomonas viridis</name>
    <dbReference type="NCBI Taxonomy" id="1079"/>
    <lineage>
        <taxon>Bacteria</taxon>
        <taxon>Pseudomonadati</taxon>
        <taxon>Pseudomonadota</taxon>
        <taxon>Alphaproteobacteria</taxon>
        <taxon>Hyphomicrobiales</taxon>
        <taxon>Blastochloridaceae</taxon>
        <taxon>Blastochloris</taxon>
    </lineage>
</organism>